<sequence>MNINKYALGVICVVLTAFLWVFAALLIQDLQQNDNVQPFFLTYFEMSLYIVYFIPVLFRADFYLSFFSKSSSPTVRSQQSQISQSPPYMCALNPEELSNDSQNDIKSCERTEKFTKREFLLFTLAFSMLIFTANFLYCCSLSSTSIATNTILSSSSSLWTLIFARIFLKTPFSLTSVLGVCFAVIGQILVIQTGSSDQKNYVYGVIFALLAAVLFGMYTITLRFGLKGKKEPPMHFILAASGAWILLLLWPGILILDWTGLQPFSWPSGNAWISLIINALLGTVVSDLFWGLSVVLASPLVAAVGVSLTIPLSMLIPSNDDRTWIYFSGAALVLLGFVLVSITPQNEDKDKEDMEQSATPEQEEGERKQEEDEPLLG</sequence>
<comment type="subcellular location">
    <subcellularLocation>
        <location evidence="1">Membrane</location>
        <topology evidence="1">Multi-pass membrane protein</topology>
    </subcellularLocation>
</comment>
<feature type="transmembrane region" description="Helical" evidence="6">
    <location>
        <begin position="288"/>
        <end position="312"/>
    </location>
</feature>
<evidence type="ECO:0000256" key="3">
    <source>
        <dbReference type="ARBA" id="ARBA00022989"/>
    </source>
</evidence>
<evidence type="ECO:0000256" key="2">
    <source>
        <dbReference type="ARBA" id="ARBA00022692"/>
    </source>
</evidence>
<feature type="transmembrane region" description="Helical" evidence="6">
    <location>
        <begin position="39"/>
        <end position="58"/>
    </location>
</feature>
<dbReference type="Pfam" id="PF16913">
    <property type="entry name" value="PUNUT"/>
    <property type="match status" value="1"/>
</dbReference>
<feature type="transmembrane region" description="Helical" evidence="6">
    <location>
        <begin position="324"/>
        <end position="342"/>
    </location>
</feature>
<protein>
    <submittedName>
        <fullName evidence="7">Vacuolar membrane protein</fullName>
    </submittedName>
</protein>
<reference evidence="7" key="1">
    <citation type="submission" date="2022-03" db="EMBL/GenBank/DDBJ databases">
        <title>Draft genome sequence of Aduncisulcus paluster, a free-living microaerophilic Fornicata.</title>
        <authorList>
            <person name="Yuyama I."/>
            <person name="Kume K."/>
            <person name="Tamura T."/>
            <person name="Inagaki Y."/>
            <person name="Hashimoto T."/>
        </authorList>
    </citation>
    <scope>NUCLEOTIDE SEQUENCE</scope>
    <source>
        <strain evidence="7">NY0171</strain>
    </source>
</reference>
<feature type="transmembrane region" description="Helical" evidence="6">
    <location>
        <begin position="236"/>
        <end position="258"/>
    </location>
</feature>
<accession>A0ABQ5KIQ1</accession>
<dbReference type="EMBL" id="BQXS01009982">
    <property type="protein sequence ID" value="GKT32403.1"/>
    <property type="molecule type" value="Genomic_DNA"/>
</dbReference>
<keyword evidence="4 6" id="KW-0472">Membrane</keyword>
<proteinExistence type="predicted"/>
<dbReference type="InterPro" id="IPR037185">
    <property type="entry name" value="EmrE-like"/>
</dbReference>
<feature type="transmembrane region" description="Helical" evidence="6">
    <location>
        <begin position="119"/>
        <end position="137"/>
    </location>
</feature>
<feature type="transmembrane region" description="Helical" evidence="6">
    <location>
        <begin position="7"/>
        <end position="27"/>
    </location>
</feature>
<gene>
    <name evidence="7" type="ORF">ADUPG1_006572</name>
</gene>
<evidence type="ECO:0000256" key="6">
    <source>
        <dbReference type="SAM" id="Phobius"/>
    </source>
</evidence>
<feature type="transmembrane region" description="Helical" evidence="6">
    <location>
        <begin position="175"/>
        <end position="195"/>
    </location>
</feature>
<feature type="transmembrane region" description="Helical" evidence="6">
    <location>
        <begin position="264"/>
        <end position="281"/>
    </location>
</feature>
<evidence type="ECO:0000256" key="4">
    <source>
        <dbReference type="ARBA" id="ARBA00023136"/>
    </source>
</evidence>
<evidence type="ECO:0000313" key="7">
    <source>
        <dbReference type="EMBL" id="GKT32403.1"/>
    </source>
</evidence>
<dbReference type="Proteomes" id="UP001057375">
    <property type="component" value="Unassembled WGS sequence"/>
</dbReference>
<name>A0ABQ5KIQ1_9EUKA</name>
<dbReference type="PANTHER" id="PTHR23051:SF0">
    <property type="entry name" value="SOLUTE CARRIER FAMILY 35 MEMBER F5"/>
    <property type="match status" value="1"/>
</dbReference>
<keyword evidence="8" id="KW-1185">Reference proteome</keyword>
<comment type="caution">
    <text evidence="7">The sequence shown here is derived from an EMBL/GenBank/DDBJ whole genome shotgun (WGS) entry which is preliminary data.</text>
</comment>
<feature type="region of interest" description="Disordered" evidence="5">
    <location>
        <begin position="346"/>
        <end position="377"/>
    </location>
</feature>
<keyword evidence="3 6" id="KW-1133">Transmembrane helix</keyword>
<evidence type="ECO:0000256" key="5">
    <source>
        <dbReference type="SAM" id="MobiDB-lite"/>
    </source>
</evidence>
<dbReference type="PANTHER" id="PTHR23051">
    <property type="entry name" value="SOLUTE CARRIER FAMILY 35, MEMBER F5"/>
    <property type="match status" value="1"/>
</dbReference>
<keyword evidence="2 6" id="KW-0812">Transmembrane</keyword>
<organism evidence="7 8">
    <name type="scientific">Aduncisulcus paluster</name>
    <dbReference type="NCBI Taxonomy" id="2918883"/>
    <lineage>
        <taxon>Eukaryota</taxon>
        <taxon>Metamonada</taxon>
        <taxon>Carpediemonas-like organisms</taxon>
        <taxon>Aduncisulcus</taxon>
    </lineage>
</organism>
<dbReference type="SUPFAM" id="SSF103481">
    <property type="entry name" value="Multidrug resistance efflux transporter EmrE"/>
    <property type="match status" value="1"/>
</dbReference>
<feature type="transmembrane region" description="Helical" evidence="6">
    <location>
        <begin position="201"/>
        <end position="224"/>
    </location>
</feature>
<feature type="transmembrane region" description="Helical" evidence="6">
    <location>
        <begin position="149"/>
        <end position="168"/>
    </location>
</feature>
<evidence type="ECO:0000256" key="1">
    <source>
        <dbReference type="ARBA" id="ARBA00004141"/>
    </source>
</evidence>
<evidence type="ECO:0000313" key="8">
    <source>
        <dbReference type="Proteomes" id="UP001057375"/>
    </source>
</evidence>